<dbReference type="AlphaFoldDB" id="A0A7G9YJ26"/>
<proteinExistence type="predicted"/>
<gene>
    <name evidence="1" type="ORF">DCDENBEB_00001</name>
</gene>
<accession>A0A7G9YJ26</accession>
<dbReference type="InterPro" id="IPR005368">
    <property type="entry name" value="UPF0175"/>
</dbReference>
<name>A0A7G9YJ26_9EURY</name>
<evidence type="ECO:0000313" key="1">
    <source>
        <dbReference type="EMBL" id="QNO48010.1"/>
    </source>
</evidence>
<dbReference type="EMBL" id="MT631285">
    <property type="protein sequence ID" value="QNO48010.1"/>
    <property type="molecule type" value="Genomic_DNA"/>
</dbReference>
<dbReference type="Pfam" id="PF03683">
    <property type="entry name" value="UPF0175"/>
    <property type="match status" value="1"/>
</dbReference>
<organism evidence="1">
    <name type="scientific">Candidatus Methanogaster sp. ANME-2c ERB4</name>
    <dbReference type="NCBI Taxonomy" id="2759911"/>
    <lineage>
        <taxon>Archaea</taxon>
        <taxon>Methanobacteriati</taxon>
        <taxon>Methanobacteriota</taxon>
        <taxon>Stenosarchaea group</taxon>
        <taxon>Methanomicrobia</taxon>
        <taxon>Methanosarcinales</taxon>
        <taxon>ANME-2 cluster</taxon>
        <taxon>Candidatus Methanogasteraceae</taxon>
        <taxon>Candidatus Methanogaster</taxon>
    </lineage>
</organism>
<reference evidence="1" key="1">
    <citation type="submission" date="2020-06" db="EMBL/GenBank/DDBJ databases">
        <title>Unique genomic features of the anaerobic methanotrophic archaea.</title>
        <authorList>
            <person name="Chadwick G.L."/>
            <person name="Skennerton C.T."/>
            <person name="Laso-Perez R."/>
            <person name="Leu A.O."/>
            <person name="Speth D.R."/>
            <person name="Yu H."/>
            <person name="Morgan-Lang C."/>
            <person name="Hatzenpichler R."/>
            <person name="Goudeau D."/>
            <person name="Malmstrom R."/>
            <person name="Brazelton W.J."/>
            <person name="Woyke T."/>
            <person name="Hallam S.J."/>
            <person name="Tyson G.W."/>
            <person name="Wegener G."/>
            <person name="Boetius A."/>
            <person name="Orphan V."/>
        </authorList>
    </citation>
    <scope>NUCLEOTIDE SEQUENCE</scope>
</reference>
<protein>
    <submittedName>
        <fullName evidence="1">Uncharacterized protein</fullName>
    </submittedName>
</protein>
<sequence>MNVKYMDMKTMSIEVNDEFAKVLGEIEPLMDGHVLIKNFLLLGLKQYRIELAVKKYLGGEVSTWKAAEIADTSFRRMNKILQEKGVGMHYSDRSLKEDLE</sequence>